<dbReference type="Proteomes" id="UP000053864">
    <property type="component" value="Unassembled WGS sequence"/>
</dbReference>
<gene>
    <name evidence="1" type="ORF">L916_21777</name>
</gene>
<name>W2HQU5_PHYNI</name>
<dbReference type="EMBL" id="KI676997">
    <property type="protein sequence ID" value="ETL24211.1"/>
    <property type="molecule type" value="Genomic_DNA"/>
</dbReference>
<reference evidence="1" key="1">
    <citation type="submission" date="2013-11" db="EMBL/GenBank/DDBJ databases">
        <title>The Genome Sequence of Phytophthora parasitica CJ05E6.</title>
        <authorList>
            <consortium name="The Broad Institute Genomics Platform"/>
            <person name="Russ C."/>
            <person name="Tyler B."/>
            <person name="Panabieres F."/>
            <person name="Shan W."/>
            <person name="Tripathy S."/>
            <person name="Grunwald N."/>
            <person name="Machado M."/>
            <person name="Johnson C.S."/>
            <person name="Arredondo F."/>
            <person name="Hong C."/>
            <person name="Coffey M."/>
            <person name="Young S.K."/>
            <person name="Zeng Q."/>
            <person name="Gargeya S."/>
            <person name="Fitzgerald M."/>
            <person name="Abouelleil A."/>
            <person name="Alvarado L."/>
            <person name="Chapman S.B."/>
            <person name="Gainer-Dewar J."/>
            <person name="Goldberg J."/>
            <person name="Griggs A."/>
            <person name="Gujja S."/>
            <person name="Hansen M."/>
            <person name="Howarth C."/>
            <person name="Imamovic A."/>
            <person name="Ireland A."/>
            <person name="Larimer J."/>
            <person name="McCowan C."/>
            <person name="Murphy C."/>
            <person name="Pearson M."/>
            <person name="Poon T.W."/>
            <person name="Priest M."/>
            <person name="Roberts A."/>
            <person name="Saif S."/>
            <person name="Shea T."/>
            <person name="Sykes S."/>
            <person name="Wortman J."/>
            <person name="Nusbaum C."/>
            <person name="Birren B."/>
        </authorList>
    </citation>
    <scope>NUCLEOTIDE SEQUENCE [LARGE SCALE GENOMIC DNA]</scope>
    <source>
        <strain evidence="1">CJ05E6</strain>
    </source>
</reference>
<organism evidence="1">
    <name type="scientific">Phytophthora nicotianae</name>
    <name type="common">Potato buckeye rot agent</name>
    <name type="synonym">Phytophthora parasitica</name>
    <dbReference type="NCBI Taxonomy" id="4792"/>
    <lineage>
        <taxon>Eukaryota</taxon>
        <taxon>Sar</taxon>
        <taxon>Stramenopiles</taxon>
        <taxon>Oomycota</taxon>
        <taxon>Peronosporomycetes</taxon>
        <taxon>Peronosporales</taxon>
        <taxon>Peronosporaceae</taxon>
        <taxon>Phytophthora</taxon>
    </lineage>
</organism>
<accession>W2HQU5</accession>
<evidence type="ECO:0000313" key="1">
    <source>
        <dbReference type="EMBL" id="ETL24211.1"/>
    </source>
</evidence>
<sequence>MFLEGLLMLPVTLSTFLERHNVWDALRIPPVKMNSLTISSFVRADPYTVPRTKANRLF</sequence>
<dbReference type="AlphaFoldDB" id="W2HQU5"/>
<proteinExistence type="predicted"/>
<protein>
    <submittedName>
        <fullName evidence="1">Uncharacterized protein</fullName>
    </submittedName>
</protein>